<organism evidence="3">
    <name type="scientific">Oryza sativa subsp. japonica</name>
    <name type="common">Rice</name>
    <dbReference type="NCBI Taxonomy" id="39947"/>
    <lineage>
        <taxon>Eukaryota</taxon>
        <taxon>Viridiplantae</taxon>
        <taxon>Streptophyta</taxon>
        <taxon>Embryophyta</taxon>
        <taxon>Tracheophyta</taxon>
        <taxon>Spermatophyta</taxon>
        <taxon>Magnoliopsida</taxon>
        <taxon>Liliopsida</taxon>
        <taxon>Poales</taxon>
        <taxon>Poaceae</taxon>
        <taxon>BOP clade</taxon>
        <taxon>Oryzoideae</taxon>
        <taxon>Oryzeae</taxon>
        <taxon>Oryzinae</taxon>
        <taxon>Oryza</taxon>
        <taxon>Oryza sativa</taxon>
    </lineage>
</organism>
<dbReference type="EMBL" id="AP003792">
    <property type="protein sequence ID" value="BAD68797.1"/>
    <property type="molecule type" value="Genomic_DNA"/>
</dbReference>
<accession>B7E7P8</accession>
<sequence length="146" mass="15574">MASSTSGRRGELRRWCWRPWLCCSRRHRHWRRRAIRACSASGTRLQTPATSLSSTATTPAGPRCGHPTARPSSTAPPAAPPTAASSSTSLLTRWGCHSCGRTGAGGPRGTSPTGPTSRWAAPRRSARISTGREACTCATPCTSTWR</sequence>
<dbReference type="Proteomes" id="UP000817658">
    <property type="component" value="Chromosome 1"/>
</dbReference>
<reference evidence="3" key="2">
    <citation type="journal article" date="2003" name="Science">
        <title>Collection, Mapping, and Annotation of Over 28,000 cDNA Clones from japonica Rice.</title>
        <authorList>
            <person name="Kikuchi S."/>
            <person name="Satoh K."/>
            <person name="Nagata T."/>
            <person name="Kawagashira N."/>
            <person name="Doi K."/>
            <person name="Kishimoto N."/>
            <person name="Yazaki J."/>
            <person name="Ishikawa M."/>
            <person name="Yamada H."/>
            <person name="Ooka H."/>
            <person name="Hotta I."/>
            <person name="Kojima K."/>
            <person name="Namiki T."/>
            <person name="Ohneda E."/>
            <person name="Yahagi W."/>
            <person name="Suzuki K."/>
            <person name="Li C."/>
            <person name="Ohtsuki K."/>
            <person name="Shishiki T."/>
            <person name="Otomo Y."/>
            <person name="Murakami K."/>
            <person name="Iida Y."/>
            <person name="Sugano S."/>
            <person name="Fujimura T."/>
            <person name="Suzuki Y."/>
            <person name="Tsunoda Y."/>
            <person name="Kurosaki T."/>
            <person name="Kodama T."/>
            <person name="Masuda H."/>
            <person name="Kobayashi M."/>
            <person name="Xie Q."/>
            <person name="Lu M."/>
            <person name="Narikawa R."/>
            <person name="Sugiyama A."/>
            <person name="Mizuno K."/>
            <person name="Yokomizo S."/>
            <person name="Niikura J."/>
            <person name="Ikeda R."/>
            <person name="Ishibiki J."/>
            <person name="Kawamata M."/>
            <person name="Yoshimura A."/>
            <person name="Miura J."/>
            <person name="Kusumegi T."/>
            <person name="Oka M."/>
            <person name="Ryu R."/>
            <person name="Ueda M."/>
            <person name="Matsubara K."/>
            <person name="Kawai J."/>
            <person name="Carninci P."/>
            <person name="Adachi J."/>
            <person name="Aizawa K."/>
            <person name="Arakawa T."/>
            <person name="Fukuda S."/>
            <person name="Hara A."/>
            <person name="Hashidume W."/>
            <person name="Hayatsu N."/>
            <person name="Imotani K."/>
            <person name="Ishii Y."/>
            <person name="Itoh M."/>
            <person name="Kagawa I."/>
            <person name="Kondo S."/>
            <person name="Konno H."/>
            <person name="Miyazaki A."/>
            <person name="Osato N."/>
            <person name="Ota Y."/>
            <person name="Saito R."/>
            <person name="Sasaki D."/>
            <person name="Sato K."/>
            <person name="Shibata K."/>
            <person name="Shinagawa A."/>
            <person name="Shiraki T."/>
            <person name="Yoshino M."/>
            <person name="Hayashizaki Y."/>
        </authorList>
    </citation>
    <scope>NUCLEOTIDE SEQUENCE</scope>
</reference>
<reference evidence="2" key="1">
    <citation type="journal article" date="2002" name="Nature">
        <title>The genome sequence and structure of rice chromosome 1.</title>
        <authorList>
            <person name="Sasaki T."/>
            <person name="Matsumoto T."/>
            <person name="Yamamoto K."/>
            <person name="Sakata K."/>
            <person name="Baba T."/>
            <person name="Katayose Y."/>
            <person name="Wu J."/>
            <person name="Niimura Y."/>
            <person name="Cheng Z."/>
            <person name="Nagamura Y."/>
            <person name="Antonio B.A."/>
            <person name="Kanamori H."/>
            <person name="Hosokawa S."/>
            <person name="Masukawa M."/>
            <person name="Arikawa K."/>
            <person name="Chiden Y."/>
            <person name="Hayashi M."/>
            <person name="Okamoto M."/>
            <person name="Ando T."/>
            <person name="Aoki H."/>
            <person name="Arita K."/>
            <person name="Hamada M."/>
            <person name="Harada C."/>
            <person name="Hijishita S."/>
            <person name="Honda M."/>
            <person name="Ichikawa Y."/>
            <person name="Idonuma A."/>
            <person name="Iijima M."/>
            <person name="Ikeda M."/>
            <person name="Ikeno M."/>
            <person name="Itoh S."/>
            <person name="Itoh T."/>
            <person name="Itoh Y."/>
            <person name="Itoh Y."/>
            <person name="Iwabuchi A."/>
            <person name="Kamiya K."/>
            <person name="Karasawa W."/>
            <person name="Katagiri S."/>
            <person name="Kikuta A."/>
            <person name="Kobayashi N."/>
            <person name="Kono I."/>
            <person name="Machita K."/>
            <person name="Maehara T."/>
            <person name="Mizuno H."/>
            <person name="Mizubayashi T."/>
            <person name="Mukai Y."/>
            <person name="Nagasaki H."/>
            <person name="Nakashima M."/>
            <person name="Nakama Y."/>
            <person name="Nakamichi Y."/>
            <person name="Nakamura M."/>
            <person name="Namiki N."/>
            <person name="Negishi M."/>
            <person name="Ohta I."/>
            <person name="Ono N."/>
            <person name="Saji S."/>
            <person name="Sakai K."/>
            <person name="Shibata M."/>
            <person name="Shimokawa T."/>
            <person name="Shomura A."/>
            <person name="Song J."/>
            <person name="Takazaki Y."/>
            <person name="Terasawa K."/>
            <person name="Tsuji K."/>
            <person name="Waki K."/>
            <person name="Yamagata H."/>
            <person name="Yamane H."/>
            <person name="Yoshiki S."/>
            <person name="Yoshihara R."/>
            <person name="Yukawa K."/>
            <person name="Zhong H."/>
            <person name="Iwama H."/>
            <person name="Endo T."/>
            <person name="Ito H."/>
            <person name="Hahn J.H."/>
            <person name="Kim H.I."/>
            <person name="Eun M.Y."/>
            <person name="Yano M."/>
            <person name="Jiang J."/>
            <person name="Gojobori T."/>
        </authorList>
    </citation>
    <scope>NUCLEOTIDE SEQUENCE</scope>
</reference>
<dbReference type="AlphaFoldDB" id="Q5VP21"/>
<evidence type="ECO:0000313" key="2">
    <source>
        <dbReference type="EMBL" id="BAD68797.1"/>
    </source>
</evidence>
<feature type="region of interest" description="Disordered" evidence="1">
    <location>
        <begin position="46"/>
        <end position="127"/>
    </location>
</feature>
<dbReference type="EMBL" id="AK062640">
    <property type="protein sequence ID" value="BAG88395.1"/>
    <property type="molecule type" value="mRNA"/>
</dbReference>
<feature type="compositionally biased region" description="Low complexity" evidence="1">
    <location>
        <begin position="109"/>
        <end position="118"/>
    </location>
</feature>
<evidence type="ECO:0000256" key="1">
    <source>
        <dbReference type="SAM" id="MobiDB-lite"/>
    </source>
</evidence>
<gene>
    <name evidence="2" type="primary">OJ1159_D09.10-1</name>
</gene>
<protein>
    <submittedName>
        <fullName evidence="3">cDNA clone:001-105-D07, full insert sequence</fullName>
    </submittedName>
</protein>
<name>Q5VP21_ORYSJ</name>
<evidence type="ECO:0000313" key="3">
    <source>
        <dbReference type="EMBL" id="BAG88395.1"/>
    </source>
</evidence>
<accession>Q5VP21</accession>
<feature type="compositionally biased region" description="Low complexity" evidence="1">
    <location>
        <begin position="47"/>
        <end position="101"/>
    </location>
</feature>
<proteinExistence type="evidence at transcript level"/>